<dbReference type="Gene3D" id="3.40.250.10">
    <property type="entry name" value="Rhodanese-like domain"/>
    <property type="match status" value="1"/>
</dbReference>
<dbReference type="Proteomes" id="UP000036681">
    <property type="component" value="Unplaced"/>
</dbReference>
<dbReference type="PROSITE" id="PS50206">
    <property type="entry name" value="RHODANESE_3"/>
    <property type="match status" value="1"/>
</dbReference>
<accession>A0A0M3HIA5</accession>
<name>A0A0M3HIA5_ASCLU</name>
<evidence type="ECO:0000259" key="1">
    <source>
        <dbReference type="PROSITE" id="PS50206"/>
    </source>
</evidence>
<dbReference type="SUPFAM" id="SSF52821">
    <property type="entry name" value="Rhodanese/Cell cycle control phosphatase"/>
    <property type="match status" value="1"/>
</dbReference>
<evidence type="ECO:0000313" key="3">
    <source>
        <dbReference type="WBParaSite" id="ALUE_0000125001-mRNA-1"/>
    </source>
</evidence>
<organism evidence="2 3">
    <name type="scientific">Ascaris lumbricoides</name>
    <name type="common">Giant roundworm</name>
    <dbReference type="NCBI Taxonomy" id="6252"/>
    <lineage>
        <taxon>Eukaryota</taxon>
        <taxon>Metazoa</taxon>
        <taxon>Ecdysozoa</taxon>
        <taxon>Nematoda</taxon>
        <taxon>Chromadorea</taxon>
        <taxon>Rhabditida</taxon>
        <taxon>Spirurina</taxon>
        <taxon>Ascaridomorpha</taxon>
        <taxon>Ascaridoidea</taxon>
        <taxon>Ascarididae</taxon>
        <taxon>Ascaris</taxon>
    </lineage>
</organism>
<feature type="domain" description="Rhodanese" evidence="1">
    <location>
        <begin position="2"/>
        <end position="79"/>
    </location>
</feature>
<sequence length="86" mass="9342">VKGSHIGGARNTPIVEVVSNEGIEECGFEKGKPVITSCNRGLQASLLAMVLEYADETLKPRVYFGSIKELELRDPEIISSGHVFIP</sequence>
<reference evidence="3" key="1">
    <citation type="submission" date="2017-02" db="UniProtKB">
        <authorList>
            <consortium name="WormBaseParasite"/>
        </authorList>
    </citation>
    <scope>IDENTIFICATION</scope>
</reference>
<proteinExistence type="predicted"/>
<evidence type="ECO:0000313" key="2">
    <source>
        <dbReference type="Proteomes" id="UP000036681"/>
    </source>
</evidence>
<dbReference type="AlphaFoldDB" id="A0A0M3HIA5"/>
<dbReference type="InterPro" id="IPR036873">
    <property type="entry name" value="Rhodanese-like_dom_sf"/>
</dbReference>
<protein>
    <submittedName>
        <fullName evidence="3">Rhodanese domain-containing protein</fullName>
    </submittedName>
</protein>
<dbReference type="InterPro" id="IPR001763">
    <property type="entry name" value="Rhodanese-like_dom"/>
</dbReference>
<keyword evidence="2" id="KW-1185">Reference proteome</keyword>
<dbReference type="WBParaSite" id="ALUE_0000125001-mRNA-1">
    <property type="protein sequence ID" value="ALUE_0000125001-mRNA-1"/>
    <property type="gene ID" value="ALUE_0000125001"/>
</dbReference>